<reference evidence="1 2" key="1">
    <citation type="submission" date="2017-02" db="EMBL/GenBank/DDBJ databases">
        <authorList>
            <person name="Peterson S.W."/>
        </authorList>
    </citation>
    <scope>NUCLEOTIDE SEQUENCE [LARGE SCALE GENOMIC DNA]</scope>
    <source>
        <strain evidence="1 2">ATCC 49788</strain>
    </source>
</reference>
<organism evidence="1 2">
    <name type="scientific">Thiothrix eikelboomii</name>
    <dbReference type="NCBI Taxonomy" id="92487"/>
    <lineage>
        <taxon>Bacteria</taxon>
        <taxon>Pseudomonadati</taxon>
        <taxon>Pseudomonadota</taxon>
        <taxon>Gammaproteobacteria</taxon>
        <taxon>Thiotrichales</taxon>
        <taxon>Thiotrichaceae</taxon>
        <taxon>Thiothrix</taxon>
    </lineage>
</organism>
<protein>
    <submittedName>
        <fullName evidence="1">Uncharacterized protein</fullName>
    </submittedName>
</protein>
<dbReference type="GO" id="GO:0009308">
    <property type="term" value="P:amine metabolic process"/>
    <property type="evidence" value="ECO:0007669"/>
    <property type="project" value="InterPro"/>
</dbReference>
<dbReference type="RefSeq" id="WP_200807140.1">
    <property type="nucleotide sequence ID" value="NZ_FUYB01000027.1"/>
</dbReference>
<dbReference type="STRING" id="92487.SAMN02745130_03664"/>
<evidence type="ECO:0000313" key="1">
    <source>
        <dbReference type="EMBL" id="SKA94527.1"/>
    </source>
</evidence>
<proteinExistence type="predicted"/>
<sequence length="115" mass="13150">MVTNKKVESTKTLDKETMVTFTNEDFAKALAKRNVKTEKAFCLPLTAGNFGIEDQAVTPVPQYMIYHGKVAYSPFDFANDPPMKRNAYVEYSIWNTLYDPTQHLKMRLPVTVQIP</sequence>
<keyword evidence="2" id="KW-1185">Reference proteome</keyword>
<name>A0A1T4XY91_9GAMM</name>
<dbReference type="InterPro" id="IPR016182">
    <property type="entry name" value="Cu_amine_oxidase_N-reg"/>
</dbReference>
<gene>
    <name evidence="1" type="ORF">SAMN02745130_03664</name>
</gene>
<dbReference type="AlphaFoldDB" id="A0A1T4XY91"/>
<accession>A0A1T4XY91</accession>
<dbReference type="GO" id="GO:0005507">
    <property type="term" value="F:copper ion binding"/>
    <property type="evidence" value="ECO:0007669"/>
    <property type="project" value="InterPro"/>
</dbReference>
<dbReference type="EMBL" id="FUYB01000027">
    <property type="protein sequence ID" value="SKA94527.1"/>
    <property type="molecule type" value="Genomic_DNA"/>
</dbReference>
<dbReference type="GO" id="GO:0048038">
    <property type="term" value="F:quinone binding"/>
    <property type="evidence" value="ECO:0007669"/>
    <property type="project" value="InterPro"/>
</dbReference>
<dbReference type="SUPFAM" id="SSF54416">
    <property type="entry name" value="Amine oxidase N-terminal region"/>
    <property type="match status" value="1"/>
</dbReference>
<dbReference type="Proteomes" id="UP000190460">
    <property type="component" value="Unassembled WGS sequence"/>
</dbReference>
<evidence type="ECO:0000313" key="2">
    <source>
        <dbReference type="Proteomes" id="UP000190460"/>
    </source>
</evidence>
<dbReference type="GO" id="GO:0008131">
    <property type="term" value="F:primary methylamine oxidase activity"/>
    <property type="evidence" value="ECO:0007669"/>
    <property type="project" value="InterPro"/>
</dbReference>